<protein>
    <submittedName>
        <fullName evidence="5">Benzoyl-CoA oxygenase component A</fullName>
        <ecNumber evidence="5">1.14.13.208</ecNumber>
    </submittedName>
</protein>
<name>A0A2T0AKS5_9FIRM</name>
<keyword evidence="1" id="KW-0479">Metal-binding</keyword>
<dbReference type="InterPro" id="IPR007419">
    <property type="entry name" value="BFD-like_2Fe2S-bd_dom"/>
</dbReference>
<dbReference type="GO" id="GO:0051536">
    <property type="term" value="F:iron-sulfur cluster binding"/>
    <property type="evidence" value="ECO:0007669"/>
    <property type="project" value="UniProtKB-KW"/>
</dbReference>
<evidence type="ECO:0000313" key="5">
    <source>
        <dbReference type="EMBL" id="PRR69061.1"/>
    </source>
</evidence>
<keyword evidence="6" id="KW-1185">Reference proteome</keyword>
<feature type="domain" description="4Fe-4S ferredoxin-type" evidence="4">
    <location>
        <begin position="35"/>
        <end position="64"/>
    </location>
</feature>
<reference evidence="5 6" key="1">
    <citation type="submission" date="2018-03" db="EMBL/GenBank/DDBJ databases">
        <title>Genome sequence of Moorella humiferrea DSM 23265.</title>
        <authorList>
            <person name="Poehlein A."/>
            <person name="Daniel R."/>
        </authorList>
    </citation>
    <scope>NUCLEOTIDE SEQUENCE [LARGE SCALE GENOMIC DNA]</scope>
    <source>
        <strain evidence="5 6">DSM 23265</strain>
    </source>
</reference>
<accession>A0A2T0AKS5</accession>
<comment type="caution">
    <text evidence="5">The sequence shown here is derived from an EMBL/GenBank/DDBJ whole genome shotgun (WGS) entry which is preliminary data.</text>
</comment>
<dbReference type="InterPro" id="IPR041854">
    <property type="entry name" value="BFD-like_2Fe2S-bd_dom_sf"/>
</dbReference>
<dbReference type="InterPro" id="IPR017896">
    <property type="entry name" value="4Fe4S_Fe-S-bd"/>
</dbReference>
<dbReference type="EC" id="1.14.13.208" evidence="5"/>
<evidence type="ECO:0000259" key="4">
    <source>
        <dbReference type="PROSITE" id="PS51379"/>
    </source>
</evidence>
<feature type="domain" description="4Fe-4S ferredoxin-type" evidence="4">
    <location>
        <begin position="6"/>
        <end position="34"/>
    </location>
</feature>
<dbReference type="Pfam" id="PF13237">
    <property type="entry name" value="Fer4_10"/>
    <property type="match status" value="1"/>
</dbReference>
<dbReference type="Gene3D" id="1.10.10.1100">
    <property type="entry name" value="BFD-like [2Fe-2S]-binding domain"/>
    <property type="match status" value="1"/>
</dbReference>
<evidence type="ECO:0000256" key="2">
    <source>
        <dbReference type="ARBA" id="ARBA00023004"/>
    </source>
</evidence>
<evidence type="ECO:0000313" key="6">
    <source>
        <dbReference type="Proteomes" id="UP000238415"/>
    </source>
</evidence>
<dbReference type="PROSITE" id="PS51379">
    <property type="entry name" value="4FE4S_FER_2"/>
    <property type="match status" value="2"/>
</dbReference>
<gene>
    <name evidence="5" type="primary">boxA</name>
    <name evidence="5" type="ORF">MOHU_25980</name>
</gene>
<dbReference type="EMBL" id="PVXM01000058">
    <property type="protein sequence ID" value="PRR69061.1"/>
    <property type="molecule type" value="Genomic_DNA"/>
</dbReference>
<dbReference type="Gene3D" id="3.30.70.20">
    <property type="match status" value="1"/>
</dbReference>
<dbReference type="OrthoDB" id="5422255at2"/>
<dbReference type="InterPro" id="IPR017900">
    <property type="entry name" value="4Fe4S_Fe_S_CS"/>
</dbReference>
<proteinExistence type="predicted"/>
<evidence type="ECO:0000256" key="3">
    <source>
        <dbReference type="ARBA" id="ARBA00023014"/>
    </source>
</evidence>
<dbReference type="Pfam" id="PF04324">
    <property type="entry name" value="Fer2_BFD"/>
    <property type="match status" value="1"/>
</dbReference>
<keyword evidence="2" id="KW-0408">Iron</keyword>
<dbReference type="SUPFAM" id="SSF54862">
    <property type="entry name" value="4Fe-4S ferredoxins"/>
    <property type="match status" value="1"/>
</dbReference>
<dbReference type="GO" id="GO:0016491">
    <property type="term" value="F:oxidoreductase activity"/>
    <property type="evidence" value="ECO:0007669"/>
    <property type="project" value="UniProtKB-KW"/>
</dbReference>
<dbReference type="GO" id="GO:0046872">
    <property type="term" value="F:metal ion binding"/>
    <property type="evidence" value="ECO:0007669"/>
    <property type="project" value="UniProtKB-KW"/>
</dbReference>
<keyword evidence="3" id="KW-0411">Iron-sulfur</keyword>
<dbReference type="PROSITE" id="PS00198">
    <property type="entry name" value="4FE4S_FER_1"/>
    <property type="match status" value="1"/>
</dbReference>
<dbReference type="RefSeq" id="WP_106006497.1">
    <property type="nucleotide sequence ID" value="NZ_CP136419.1"/>
</dbReference>
<dbReference type="AlphaFoldDB" id="A0A2T0AKS5"/>
<sequence length="211" mass="23613">MKVVNLLAAVDAEKCRGCKTCEKVCPVLAIKVENRKAVVDAERCRGCAACEQRCPDYAITMVKREQPIVVKVDVDAVDYGQIEELCRRARLNPEQIICYCTATRAEEVAAAILQGARSPEEVSFLTGARTGCKVECIQPILRLLEAAGIKPEPPKDGWQWYGRTVTVWEIPEEVKRKYATRGFYFDEDIKLLDRVVSAPVQGRREPDASSH</sequence>
<dbReference type="PANTHER" id="PTHR43122">
    <property type="entry name" value="FERREDOXIN SUBUNIT OF PYRUVATE:FLAVODOXIN OXIDOREDUCTASE-RELATED"/>
    <property type="match status" value="1"/>
</dbReference>
<dbReference type="PANTHER" id="PTHR43122:SF1">
    <property type="entry name" value="IRON-SULFUR-BINDING PROTEIN"/>
    <property type="match status" value="1"/>
</dbReference>
<keyword evidence="5" id="KW-0560">Oxidoreductase</keyword>
<organism evidence="5 6">
    <name type="scientific">Neomoorella humiferrea</name>
    <dbReference type="NCBI Taxonomy" id="676965"/>
    <lineage>
        <taxon>Bacteria</taxon>
        <taxon>Bacillati</taxon>
        <taxon>Bacillota</taxon>
        <taxon>Clostridia</taxon>
        <taxon>Neomoorellales</taxon>
        <taxon>Neomoorellaceae</taxon>
        <taxon>Neomoorella</taxon>
    </lineage>
</organism>
<evidence type="ECO:0000256" key="1">
    <source>
        <dbReference type="ARBA" id="ARBA00022723"/>
    </source>
</evidence>
<dbReference type="Proteomes" id="UP000238415">
    <property type="component" value="Unassembled WGS sequence"/>
</dbReference>